<proteinExistence type="predicted"/>
<dbReference type="EMBL" id="CABVII010000042">
    <property type="protein sequence ID" value="VVP55278.1"/>
    <property type="molecule type" value="Genomic_DNA"/>
</dbReference>
<accession>A0A5E7Q112</accession>
<evidence type="ECO:0000313" key="1">
    <source>
        <dbReference type="EMBL" id="VVP55278.1"/>
    </source>
</evidence>
<organism evidence="1 2">
    <name type="scientific">Pseudomonas fluorescens</name>
    <dbReference type="NCBI Taxonomy" id="294"/>
    <lineage>
        <taxon>Bacteria</taxon>
        <taxon>Pseudomonadati</taxon>
        <taxon>Pseudomonadota</taxon>
        <taxon>Gammaproteobacteria</taxon>
        <taxon>Pseudomonadales</taxon>
        <taxon>Pseudomonadaceae</taxon>
        <taxon>Pseudomonas</taxon>
    </lineage>
</organism>
<name>A0A5E7Q112_PSEFL</name>
<evidence type="ECO:0000313" key="2">
    <source>
        <dbReference type="Proteomes" id="UP000385207"/>
    </source>
</evidence>
<reference evidence="1 2" key="1">
    <citation type="submission" date="2019-09" db="EMBL/GenBank/DDBJ databases">
        <authorList>
            <person name="Chandra G."/>
            <person name="Truman W A."/>
        </authorList>
    </citation>
    <scope>NUCLEOTIDE SEQUENCE [LARGE SCALE GENOMIC DNA]</scope>
    <source>
        <strain evidence="1">PS862</strain>
    </source>
</reference>
<protein>
    <submittedName>
        <fullName evidence="1">Uncharacterized protein</fullName>
    </submittedName>
</protein>
<dbReference type="AlphaFoldDB" id="A0A5E7Q112"/>
<dbReference type="Proteomes" id="UP000385207">
    <property type="component" value="Unassembled WGS sequence"/>
</dbReference>
<gene>
    <name evidence="1" type="ORF">PS862_05673</name>
</gene>
<sequence length="107" mass="11756">MNERDQVLKAAADPVAAFAVAIAKPASMRSVPMPCSRSRPQCSAPTIHVARARIRSVNRRYDKPPDRHITCVGAGLLAKNDDAVSERPQRLIREQARSHKGLIFASQ</sequence>